<dbReference type="PATRIC" id="fig|573060.9.peg.853"/>
<feature type="non-terminal residue" evidence="1">
    <location>
        <position position="1"/>
    </location>
</feature>
<keyword evidence="2" id="KW-1185">Reference proteome</keyword>
<accession>C5TB11</accession>
<sequence length="148" mass="16368">RHLGRAGVRASILRIPGIYATDREGGTPEARLRKGTPVLAAQDDVYTNHIHADDLARACLAALWRGRPQRVYNASDVSEMKMGDYFDLAADLYGLPRPPRVPRSTAQEALPVMLLSFMSESRRLDNGRLLGELGLRLRYPTVATGLRA</sequence>
<dbReference type="EMBL" id="ACQT01000290">
    <property type="protein sequence ID" value="EER58339.1"/>
    <property type="molecule type" value="Genomic_DNA"/>
</dbReference>
<evidence type="ECO:0000313" key="2">
    <source>
        <dbReference type="Proteomes" id="UP000003856"/>
    </source>
</evidence>
<dbReference type="AlphaFoldDB" id="C5TB11"/>
<organism evidence="1 2">
    <name type="scientific">Acidovorax delafieldii 2AN</name>
    <dbReference type="NCBI Taxonomy" id="573060"/>
    <lineage>
        <taxon>Bacteria</taxon>
        <taxon>Pseudomonadati</taxon>
        <taxon>Pseudomonadota</taxon>
        <taxon>Betaproteobacteria</taxon>
        <taxon>Burkholderiales</taxon>
        <taxon>Comamonadaceae</taxon>
        <taxon>Acidovorax</taxon>
    </lineage>
</organism>
<dbReference type="InterPro" id="IPR036291">
    <property type="entry name" value="NAD(P)-bd_dom_sf"/>
</dbReference>
<evidence type="ECO:0000313" key="1">
    <source>
        <dbReference type="EMBL" id="EER58339.1"/>
    </source>
</evidence>
<dbReference type="Gene3D" id="3.40.50.720">
    <property type="entry name" value="NAD(P)-binding Rossmann-like Domain"/>
    <property type="match status" value="1"/>
</dbReference>
<comment type="caution">
    <text evidence="1">The sequence shown here is derived from an EMBL/GenBank/DDBJ whole genome shotgun (WGS) entry which is preliminary data.</text>
</comment>
<name>C5TB11_ACIDE</name>
<proteinExistence type="predicted"/>
<dbReference type="Proteomes" id="UP000003856">
    <property type="component" value="Unassembled WGS sequence"/>
</dbReference>
<protein>
    <submittedName>
        <fullName evidence="1">NAD-dependent epimerase/dehydratase</fullName>
    </submittedName>
</protein>
<reference evidence="1 2" key="1">
    <citation type="submission" date="2009-05" db="EMBL/GenBank/DDBJ databases">
        <title>The draft genome of Acidovorax delafieldii 2AN.</title>
        <authorList>
            <consortium name="US DOE Joint Genome Institute (JGI-PGF)"/>
            <person name="Lucas S."/>
            <person name="Copeland A."/>
            <person name="Lapidus A."/>
            <person name="Glavina del Rio T."/>
            <person name="Tice H."/>
            <person name="Bruce D."/>
            <person name="Goodwin L."/>
            <person name="Pitluck S."/>
            <person name="Larimer F."/>
            <person name="Land M.L."/>
            <person name="Hauser L."/>
            <person name="Shelobolina E.S."/>
            <person name="Picardal F."/>
            <person name="Roden E."/>
            <person name="Emerson D."/>
        </authorList>
    </citation>
    <scope>NUCLEOTIDE SEQUENCE [LARGE SCALE GENOMIC DNA]</scope>
    <source>
        <strain evidence="1 2">2AN</strain>
    </source>
</reference>
<gene>
    <name evidence="1" type="ORF">AcdelDRAFT_4091</name>
</gene>
<dbReference type="SUPFAM" id="SSF51735">
    <property type="entry name" value="NAD(P)-binding Rossmann-fold domains"/>
    <property type="match status" value="1"/>
</dbReference>